<name>A0A8J2UBF5_9BACT</name>
<dbReference type="NCBIfam" id="NF003417">
    <property type="entry name" value="PRK04813.1"/>
    <property type="match status" value="5"/>
</dbReference>
<keyword evidence="6" id="KW-1185">Reference proteome</keyword>
<dbReference type="Pfam" id="PF08242">
    <property type="entry name" value="Methyltransf_12"/>
    <property type="match status" value="1"/>
</dbReference>
<gene>
    <name evidence="5" type="ORF">GCM10011511_16000</name>
</gene>
<dbReference type="SUPFAM" id="SSF53474">
    <property type="entry name" value="alpha/beta-Hydrolases"/>
    <property type="match status" value="1"/>
</dbReference>
<dbReference type="Gene3D" id="3.30.559.30">
    <property type="entry name" value="Nonribosomal peptide synthetase, condensation domain"/>
    <property type="match status" value="3"/>
</dbReference>
<dbReference type="CDD" id="cd05930">
    <property type="entry name" value="A_NRPS"/>
    <property type="match status" value="3"/>
</dbReference>
<reference evidence="5" key="2">
    <citation type="submission" date="2020-09" db="EMBL/GenBank/DDBJ databases">
        <authorList>
            <person name="Sun Q."/>
            <person name="Zhou Y."/>
        </authorList>
    </citation>
    <scope>NUCLEOTIDE SEQUENCE</scope>
    <source>
        <strain evidence="5">CGMCC 1.15448</strain>
    </source>
</reference>
<dbReference type="GO" id="GO:0031177">
    <property type="term" value="F:phosphopantetheine binding"/>
    <property type="evidence" value="ECO:0007669"/>
    <property type="project" value="TreeGrafter"/>
</dbReference>
<dbReference type="PROSITE" id="PS00455">
    <property type="entry name" value="AMP_BINDING"/>
    <property type="match status" value="3"/>
</dbReference>
<dbReference type="PROSITE" id="PS00012">
    <property type="entry name" value="PHOSPHOPANTETHEINE"/>
    <property type="match status" value="2"/>
</dbReference>
<dbReference type="InterPro" id="IPR025714">
    <property type="entry name" value="Methyltranfer_dom"/>
</dbReference>
<comment type="caution">
    <text evidence="5">The sequence shown here is derived from an EMBL/GenBank/DDBJ whole genome shotgun (WGS) entry which is preliminary data.</text>
</comment>
<dbReference type="Pfam" id="PF13847">
    <property type="entry name" value="Methyltransf_31"/>
    <property type="match status" value="1"/>
</dbReference>
<dbReference type="SUPFAM" id="SSF47336">
    <property type="entry name" value="ACP-like"/>
    <property type="match status" value="3"/>
</dbReference>
<dbReference type="InterPro" id="IPR023213">
    <property type="entry name" value="CAT-like_dom_sf"/>
</dbReference>
<protein>
    <recommendedName>
        <fullName evidence="4">Carrier domain-containing protein</fullName>
    </recommendedName>
</protein>
<dbReference type="GO" id="GO:0043041">
    <property type="term" value="P:amino acid activation for nonribosomal peptide biosynthetic process"/>
    <property type="evidence" value="ECO:0007669"/>
    <property type="project" value="TreeGrafter"/>
</dbReference>
<evidence type="ECO:0000259" key="4">
    <source>
        <dbReference type="PROSITE" id="PS50075"/>
    </source>
</evidence>
<keyword evidence="3" id="KW-0597">Phosphoprotein</keyword>
<dbReference type="SUPFAM" id="SSF52777">
    <property type="entry name" value="CoA-dependent acyltransferases"/>
    <property type="match status" value="6"/>
</dbReference>
<dbReference type="Pfam" id="PF00668">
    <property type="entry name" value="Condensation"/>
    <property type="match status" value="3"/>
</dbReference>
<dbReference type="InterPro" id="IPR001031">
    <property type="entry name" value="Thioesterase"/>
</dbReference>
<dbReference type="FunFam" id="1.10.1200.10:FF:000005">
    <property type="entry name" value="Nonribosomal peptide synthetase 1"/>
    <property type="match status" value="1"/>
</dbReference>
<dbReference type="InterPro" id="IPR025110">
    <property type="entry name" value="AMP-bd_C"/>
</dbReference>
<evidence type="ECO:0000256" key="1">
    <source>
        <dbReference type="ARBA" id="ARBA00001957"/>
    </source>
</evidence>
<dbReference type="GO" id="GO:0003824">
    <property type="term" value="F:catalytic activity"/>
    <property type="evidence" value="ECO:0007669"/>
    <property type="project" value="InterPro"/>
</dbReference>
<dbReference type="InterPro" id="IPR010071">
    <property type="entry name" value="AA_adenyl_dom"/>
</dbReference>
<dbReference type="CDD" id="cd19543">
    <property type="entry name" value="DCL_NRPS"/>
    <property type="match status" value="1"/>
</dbReference>
<dbReference type="InterPro" id="IPR009081">
    <property type="entry name" value="PP-bd_ACP"/>
</dbReference>
<accession>A0A8J2UBF5</accession>
<dbReference type="Pfam" id="PF00501">
    <property type="entry name" value="AMP-binding"/>
    <property type="match status" value="5"/>
</dbReference>
<dbReference type="GO" id="GO:0005737">
    <property type="term" value="C:cytoplasm"/>
    <property type="evidence" value="ECO:0007669"/>
    <property type="project" value="TreeGrafter"/>
</dbReference>
<dbReference type="CDD" id="cd19531">
    <property type="entry name" value="LCL_NRPS-like"/>
    <property type="match status" value="2"/>
</dbReference>
<dbReference type="InterPro" id="IPR020845">
    <property type="entry name" value="AMP-binding_CS"/>
</dbReference>
<dbReference type="InterPro" id="IPR042099">
    <property type="entry name" value="ANL_N_sf"/>
</dbReference>
<evidence type="ECO:0000256" key="3">
    <source>
        <dbReference type="ARBA" id="ARBA00022553"/>
    </source>
</evidence>
<reference evidence="5" key="1">
    <citation type="journal article" date="2014" name="Int. J. Syst. Evol. Microbiol.">
        <title>Complete genome sequence of Corynebacterium casei LMG S-19264T (=DSM 44701T), isolated from a smear-ripened cheese.</title>
        <authorList>
            <consortium name="US DOE Joint Genome Institute (JGI-PGF)"/>
            <person name="Walter F."/>
            <person name="Albersmeier A."/>
            <person name="Kalinowski J."/>
            <person name="Ruckert C."/>
        </authorList>
    </citation>
    <scope>NUCLEOTIDE SEQUENCE</scope>
    <source>
        <strain evidence="5">CGMCC 1.15448</strain>
    </source>
</reference>
<dbReference type="FunFam" id="3.30.300.30:FF:000015">
    <property type="entry name" value="Nonribosomal peptide synthase SidD"/>
    <property type="match status" value="2"/>
</dbReference>
<evidence type="ECO:0000313" key="6">
    <source>
        <dbReference type="Proteomes" id="UP000607559"/>
    </source>
</evidence>
<sequence length="3987" mass="454291">MSQKFDDIYELTPLQQGMLFHTLIDRSTPTYMEQRSFRVSGQIDRKTFDRAFELIFARHDILRTAFIYEKMDKPLQVVLKKRLPEIHYNEFPYIDDPSELSRLRDELKAADRNKTFDLSKDTLMRIRIIQLGAGEYELIWTWHHILFDGWCTKILAMEVLKAYHAFLDNKQPDLVPIVPYKEYIKWLRDRSGEDLKKYWKEYIRGFDMVSCLLNYEGKKRFVTGYHKETVEFDLSPETTARLVEMAKEALVTQNILLKTVWAILLAKYNNTTDVLFGEVVSGRPPEIEGAENIIGLFINTIPIRFNFRREDRFWDLLQAAQKNAIIANDYHHFPLVAIQQLAEIQGQLFNHLFSFQNYPETSVAGENALNKLEISGSGIFDQTSYDFEISIYPGRRLSVQVGFNSLIYSAETVREILQHFTNLVDQVLAHPETKIADLSILSPAGTKEILAMSTGPVSAINADKQVDMLIDEACEKWPDRTAILFREQRVTYKTLYENSNRLANYLHASRIGKENVIGVLMDRTPQFIECIIGIWKANATYMPIDPALPDKRMLQMIEQASAKFLIFTSSYRDLAEKLLWESHSLSGCVCIDANKTGQPPGYGTFQDRKAFWEAVGEDAGDAITAGGWFSSYTGKPLSPEEMDEYAENVVIKLKPYLNSSSRVLEIGCGSGFTMFRLAPFTAEYIGVDQSGVVLSANEKVLTENHIGNIRQRQLAAHQLRQLQEGKFDVIILNSVIQDFESYRYLRQVLDDAISLLKEQGLLFVGDIMDLDRKEQLLCSLETFKQEHAGQGYITKVNWTNELFVSPRFFDDLQAGNPMITTVRHSPKVGTLENELTKYRYDTLISIDRSRTGEKIIRTRNKIMEGVDTLLSYPVSYPPNRKGNATDLAYILFTSGSTGVPKGVMIEHGAMFNHKLAMIDHLGIGFGTVLAQTASQSFDISVWQFITAIMQGGVTAIYPEDSIQDIGDLLLHMEKDKVEILEIVPSYLQAMLQVIEETGFRFSSLRFLLLTGEQTPYPLVERWFSNFPEIKLINAYGPAEAGDDVSLFTMDKPPEGEQVPIGRPLQNMRLYVLDSDGQICPPGIKGELCIAGAGVGRGYINSDANPSFTFDPFIPAERMYKTGDLAKYLSDGNLIFAGRKDSQIKIRGHRIELEEIEACLNTMPAIALSSALTHTTGGSDDLKIYVYTQLRPEEQLTTGDIFEALKKRLPAYMLPASISILEHLPLLPNGKIDKKTLLSRIGLSVEGGEFLPPRTPTEIALASIWQEVLGVEKVGLRDNFFELGGHSLKAIQLSSRVHKFLQVKVNLRDIFFSPLLEDFSRLVEKSIGNLHSAIPTLPQKELYRTSHAQRRLWVLSQFEATSVAYNECEAYEIAGDLDRAILENTIYRLIERHEILRTSFVYKDNELYQKIHDPATLDFKVEYINLESELDPAAEVHKIIDLAVHRKFDLDKAPLLRVLLIRLSDKRHTVLINMHHIINDGWSDSIFINDFLTIYNSLYENTEIRMPPLPIQYKDFSEWQNKELEGEQYNTHKNYWLNQLAGELPVLELPASCDRPDTITYNGKELSFDLSFHLTRHLDEFAKKHEITLFSTLVAILNVLFYKYTGEKDIVIGTYNGSRDHPDLENQIGFYINTLVLRNRVDPDKPFVSFAKAVSATVLGALEHRIYPFDMLIDQLQVKRDLSRAPLFDVLIGLQNFNDTIQRTGPLKLFTNNFRVKDLQVDKQTSIYDLNFMFREQGGSLYLSLRFNTDIYTDQDIHRMVGHFRAIADSLLSKPYAHLSKAEYLSATDLPEWESFQSKKDIHRDRGLWELLKQNSNAFPERIAVAKDDEETDYRNLRINATRIGNFLLDKNAQGKIIAVLADRSALWVESIMGIWAANSIYLPLDPRDPIERLLYFLNDSHPHFLLFEAKYVELANALQWRSHDLYSILCINSPNIYSLGETDRNKIATELWEYVGDKASDDIMGGGWVDSYTGRPFSRLEMDEYAQNAYLKILPYIKPDSTVLEIGCGSGITMFRIAPLVRKYIATDISSVILEKNETEIDKKGIRNIRQYRLAADEIDKLEENNFDIIILNSVAQNFSGYNYFRKVLRSSIDLASEIGIIFLGDLMDEDKRQDLEASFLAFKSSGLDTEHTKTDWTNEFFVNRKFLDNLIYQLPEIAMVRHSAKIGSIKNELTEFRFDSIIGLAKERPKQKPGDSSVFKQFDTSYFGMEEIISPHRFLYRPDEAAYIIYTSGSTGEPKGAIVTHEGLMNHLYSKKDSLDAAPGYTIAQSASQTFDISIWQFSLGLAIGGTTRIFDQKTVLDPGRFLQELQKRKIDILEVVPSYLNALLSFIGTTPGQPVLEHLKTLVTCGEIITPELAARWFTFFPNIPILNAYGPTEAACDITHHKFTVAPKHNRIPVGRPIPNMKVRIVNEDMQICPVNVKGEIVVSGIGVGKGYINREKKEKEVFIEDPFEPSGGRLYRTGDIGRYLANGEIDFFGRKDNQVKIRGVRVELGEVEANIIRYGSVRSCAVLLREQNGEKSLQAFICLRETDLPDIPGLRQRLLKHVPEFLVPDHFTILETLPLLSNGKVDRKTLAARPLTPADLPPDKQRLNPVETALYELWAQVLGHGNFKREDNFFEVGGHSLKAMRLIGLIGEHFNINIPFRELFLNSTVAAMARLIDLSGSDKYTRIEPAGRREYYQLSHSQRRLWILSQFANVSEAYNQSFSFRIKRKLEPALVRQSLISLVARHEILRTVFHTVNEEPMQKIIPPEAFHIDLDFIDGGETMDLEEIVGREERKVFNFETGPLFRVKIIRKANESYFLLSIHHIVTDGWSAMIFMRDLFEFYTSLEKNNIPTLPPLKIQYKDYALWKNGRVKGQSGEEAAEYWKEKLGGYLPRLDLPKIANRSSIQSYKGNSLHFHLTDAVRDALNQLKNRYECSSFIIFNGILDLLFHKLTGQTDIITGTILAGREQPDVHDLIGYFVNTIPIRLTVDTGRTLNEFFKTAKETIVDAFSYGQYPFDKMLDDLKIDRDLSRSPIFDVLIEFHGFDDIFDWQNPNISSHEAIEPVNFSSSSSIFDISFIFSGTRENLELEIEFNTDLYSREQLGFYVDLFSELIIRICNEPNALVSALNMLPPEWEEKMLAMGKGPVVSVTGTTPLRIEENCRKYPQRKAILFKGEETNYQAVYDVSHWLSRHLHCQGIGKEAVVGVLMDRSPEYLISMLGIWNINAAYMPIDPTLPESRIKQMIENSSAKYLINDPAHTQLAEKLVGECQSLSGCLCLDKNATGYMAQGEQPSEQASPEDLAYVLFTSGSTGAPKGVMIEHRNMLNHMEAKIASLEIGPETILAQTASQSFDISIWQFMSALLQGGMTAIYPEELILDVERFLKQIESDKVDILEIVPGYLQAILEVVKETEFRFSSLKYLVVTGETLPFRLVEQWFAFFPEIKIVNAYGPAEAGDDITQFVMHRPPDGQYIPIGRTLQNLRIYVMGQDGHLLPPEVQGEICVSGIGVGRGYINQASNQAFTDDPFVPGERMYKTGDWGKFLPNGNLVFLGRRDSQIKIRGFRIELEEIESCLNKMPAIASSAAVLHRTSENEDPAIIVYVALKPNEDLTHRQIREKLKSSLPAYMLPADIRLLHHLPLLPTGKIDRKSLSSQAGRIVQKQEYVPPQTETELKLTAVWQEVLGVEKIGLVDNFFELGGDSLKLVKIFRKVSKLFPCKLDLTDYFTARTIMDLAEKLMEKGTRAFGTDDEGSLYYLQRTLDTQKTDIFLFPPAGGLGFPYKNLVKQLDQAFNCHLFNYRGIGKNEQPFTDLRDVQHYYGNIVLDKAKADGEIPLIGLSSGGNLIFEIADFLEKKGRKCLLIMLDSEPTIVVEKEEYIRQYVANVAEFTNDTEQGKIFLSRYENALRSYMKIFNSELQDLNKKITSDIVNFICKTSTHEVRLWDDYTAGTVQYVTMQSGWHSNFLDLAENLNLLSDNICRLLLKHPLTYEYQHEKTHWMV</sequence>
<dbReference type="InterPro" id="IPR006162">
    <property type="entry name" value="Ppantetheine_attach_site"/>
</dbReference>
<dbReference type="Gene3D" id="3.40.50.150">
    <property type="entry name" value="Vaccinia Virus protein VP39"/>
    <property type="match status" value="2"/>
</dbReference>
<evidence type="ECO:0000256" key="2">
    <source>
        <dbReference type="ARBA" id="ARBA00022450"/>
    </source>
</evidence>
<dbReference type="SUPFAM" id="SSF56801">
    <property type="entry name" value="Acetyl-CoA synthetase-like"/>
    <property type="match status" value="3"/>
</dbReference>
<dbReference type="PROSITE" id="PS50075">
    <property type="entry name" value="CARRIER"/>
    <property type="match status" value="3"/>
</dbReference>
<dbReference type="Gene3D" id="3.30.559.10">
    <property type="entry name" value="Chloramphenicol acetyltransferase-like domain"/>
    <property type="match status" value="3"/>
</dbReference>
<dbReference type="Pfam" id="PF00975">
    <property type="entry name" value="Thioesterase"/>
    <property type="match status" value="1"/>
</dbReference>
<dbReference type="PANTHER" id="PTHR45527">
    <property type="entry name" value="NONRIBOSOMAL PEPTIDE SYNTHETASE"/>
    <property type="match status" value="1"/>
</dbReference>
<organism evidence="5 6">
    <name type="scientific">Puia dinghuensis</name>
    <dbReference type="NCBI Taxonomy" id="1792502"/>
    <lineage>
        <taxon>Bacteria</taxon>
        <taxon>Pseudomonadati</taxon>
        <taxon>Bacteroidota</taxon>
        <taxon>Chitinophagia</taxon>
        <taxon>Chitinophagales</taxon>
        <taxon>Chitinophagaceae</taxon>
        <taxon>Puia</taxon>
    </lineage>
</organism>
<keyword evidence="2" id="KW-0596">Phosphopantetheine</keyword>
<dbReference type="Gene3D" id="1.10.1200.10">
    <property type="entry name" value="ACP-like"/>
    <property type="match status" value="3"/>
</dbReference>
<dbReference type="RefSeq" id="WP_188930424.1">
    <property type="nucleotide sequence ID" value="NZ_BMJC01000002.1"/>
</dbReference>
<evidence type="ECO:0000313" key="5">
    <source>
        <dbReference type="EMBL" id="GGA93520.1"/>
    </source>
</evidence>
<dbReference type="InterPro" id="IPR029058">
    <property type="entry name" value="AB_hydrolase_fold"/>
</dbReference>
<dbReference type="InterPro" id="IPR036736">
    <property type="entry name" value="ACP-like_sf"/>
</dbReference>
<dbReference type="SUPFAM" id="SSF53335">
    <property type="entry name" value="S-adenosyl-L-methionine-dependent methyltransferases"/>
    <property type="match status" value="2"/>
</dbReference>
<feature type="domain" description="Carrier" evidence="4">
    <location>
        <begin position="2593"/>
        <end position="2668"/>
    </location>
</feature>
<dbReference type="CDD" id="cd02440">
    <property type="entry name" value="AdoMet_MTases"/>
    <property type="match status" value="2"/>
</dbReference>
<proteinExistence type="predicted"/>
<dbReference type="Gene3D" id="3.30.300.30">
    <property type="match status" value="3"/>
</dbReference>
<dbReference type="EMBL" id="BMJC01000002">
    <property type="protein sequence ID" value="GGA93520.1"/>
    <property type="molecule type" value="Genomic_DNA"/>
</dbReference>
<dbReference type="Pfam" id="PF00550">
    <property type="entry name" value="PP-binding"/>
    <property type="match status" value="3"/>
</dbReference>
<dbReference type="Proteomes" id="UP000607559">
    <property type="component" value="Unassembled WGS sequence"/>
</dbReference>
<dbReference type="Pfam" id="PF13193">
    <property type="entry name" value="AMP-binding_C"/>
    <property type="match status" value="1"/>
</dbReference>
<dbReference type="Gene3D" id="3.40.50.1820">
    <property type="entry name" value="alpha/beta hydrolase"/>
    <property type="match status" value="1"/>
</dbReference>
<feature type="domain" description="Carrier" evidence="4">
    <location>
        <begin position="3654"/>
        <end position="3729"/>
    </location>
</feature>
<dbReference type="InterPro" id="IPR013217">
    <property type="entry name" value="Methyltransf_12"/>
</dbReference>
<dbReference type="InterPro" id="IPR001242">
    <property type="entry name" value="Condensation_dom"/>
</dbReference>
<feature type="domain" description="Carrier" evidence="4">
    <location>
        <begin position="1251"/>
        <end position="1326"/>
    </location>
</feature>
<dbReference type="InterPro" id="IPR029063">
    <property type="entry name" value="SAM-dependent_MTases_sf"/>
</dbReference>
<dbReference type="PANTHER" id="PTHR45527:SF1">
    <property type="entry name" value="FATTY ACID SYNTHASE"/>
    <property type="match status" value="1"/>
</dbReference>
<comment type="cofactor">
    <cofactor evidence="1">
        <name>pantetheine 4'-phosphate</name>
        <dbReference type="ChEBI" id="CHEBI:47942"/>
    </cofactor>
</comment>
<dbReference type="InterPro" id="IPR045851">
    <property type="entry name" value="AMP-bd_C_sf"/>
</dbReference>
<dbReference type="GO" id="GO:0009403">
    <property type="term" value="P:toxin biosynthetic process"/>
    <property type="evidence" value="ECO:0007669"/>
    <property type="project" value="UniProtKB-ARBA"/>
</dbReference>
<dbReference type="NCBIfam" id="TIGR01733">
    <property type="entry name" value="AA-adenyl-dom"/>
    <property type="match status" value="1"/>
</dbReference>
<dbReference type="Gene3D" id="3.40.50.12780">
    <property type="entry name" value="N-terminal domain of ligase-like"/>
    <property type="match status" value="5"/>
</dbReference>
<dbReference type="InterPro" id="IPR000873">
    <property type="entry name" value="AMP-dep_synth/lig_dom"/>
</dbReference>
<dbReference type="Gene3D" id="1.10.287.490">
    <property type="entry name" value="Helix hairpin bin"/>
    <property type="match status" value="1"/>
</dbReference>